<sequence>MDFSPVALSADDTAFRDRTWALIAELVTDEVRRRDQESGENFAERVHVVLGEAGYLAAD</sequence>
<gene>
    <name evidence="1" type="ORF">MLAC_40520</name>
</gene>
<organism evidence="1 2">
    <name type="scientific">Mycobacterium lacus</name>
    <dbReference type="NCBI Taxonomy" id="169765"/>
    <lineage>
        <taxon>Bacteria</taxon>
        <taxon>Bacillati</taxon>
        <taxon>Actinomycetota</taxon>
        <taxon>Actinomycetes</taxon>
        <taxon>Mycobacteriales</taxon>
        <taxon>Mycobacteriaceae</taxon>
        <taxon>Mycobacterium</taxon>
    </lineage>
</organism>
<accession>A0A1X1XMX7</accession>
<dbReference type="AlphaFoldDB" id="A0A1X1XMX7"/>
<proteinExistence type="predicted"/>
<evidence type="ECO:0000313" key="1">
    <source>
        <dbReference type="EMBL" id="BBX98758.1"/>
    </source>
</evidence>
<dbReference type="STRING" id="169765.AWC15_08940"/>
<dbReference type="Proteomes" id="UP000466396">
    <property type="component" value="Chromosome"/>
</dbReference>
<evidence type="ECO:0000313" key="2">
    <source>
        <dbReference type="Proteomes" id="UP000466396"/>
    </source>
</evidence>
<dbReference type="KEGG" id="mlj:MLAC_40520"/>
<dbReference type="EMBL" id="AP022581">
    <property type="protein sequence ID" value="BBX98758.1"/>
    <property type="molecule type" value="Genomic_DNA"/>
</dbReference>
<name>A0A1X1XMX7_9MYCO</name>
<reference evidence="1 2" key="1">
    <citation type="journal article" date="2019" name="Emerg. Microbes Infect.">
        <title>Comprehensive subspecies identification of 175 nontuberculous mycobacteria species based on 7547 genomic profiles.</title>
        <authorList>
            <person name="Matsumoto Y."/>
            <person name="Kinjo T."/>
            <person name="Motooka D."/>
            <person name="Nabeya D."/>
            <person name="Jung N."/>
            <person name="Uechi K."/>
            <person name="Horii T."/>
            <person name="Iida T."/>
            <person name="Fujita J."/>
            <person name="Nakamura S."/>
        </authorList>
    </citation>
    <scope>NUCLEOTIDE SEQUENCE [LARGE SCALE GENOMIC DNA]</scope>
    <source>
        <strain evidence="1 2">JCM 15657</strain>
    </source>
</reference>
<protein>
    <submittedName>
        <fullName evidence="1">Uncharacterized protein</fullName>
    </submittedName>
</protein>
<keyword evidence="2" id="KW-1185">Reference proteome</keyword>